<evidence type="ECO:0000256" key="12">
    <source>
        <dbReference type="PROSITE-ProRule" id="PRU00192"/>
    </source>
</evidence>
<proteinExistence type="predicted"/>
<dbReference type="SUPFAM" id="SSF103657">
    <property type="entry name" value="BAR/IMD domain-like"/>
    <property type="match status" value="1"/>
</dbReference>
<dbReference type="Gene3D" id="1.10.220.150">
    <property type="entry name" value="Arf GTPase activating protein"/>
    <property type="match status" value="1"/>
</dbReference>
<dbReference type="Gene3D" id="1.25.40.20">
    <property type="entry name" value="Ankyrin repeat-containing domain"/>
    <property type="match status" value="1"/>
</dbReference>
<evidence type="ECO:0000259" key="15">
    <source>
        <dbReference type="PROSITE" id="PS50115"/>
    </source>
</evidence>
<evidence type="ECO:0000256" key="3">
    <source>
        <dbReference type="ARBA" id="ARBA00022443"/>
    </source>
</evidence>
<evidence type="ECO:0000256" key="13">
    <source>
        <dbReference type="PROSITE-ProRule" id="PRU00288"/>
    </source>
</evidence>
<dbReference type="InterPro" id="IPR036770">
    <property type="entry name" value="Ankyrin_rpt-contain_sf"/>
</dbReference>
<evidence type="ECO:0000256" key="10">
    <source>
        <dbReference type="ARBA" id="ARBA00023136"/>
    </source>
</evidence>
<dbReference type="GO" id="GO:0016020">
    <property type="term" value="C:membrane"/>
    <property type="evidence" value="ECO:0007669"/>
    <property type="project" value="UniProtKB-SubCell"/>
</dbReference>
<evidence type="ECO:0000256" key="2">
    <source>
        <dbReference type="ARBA" id="ARBA00004496"/>
    </source>
</evidence>
<reference evidence="16" key="3">
    <citation type="submission" date="2025-08" db="UniProtKB">
        <authorList>
            <consortium name="Ensembl"/>
        </authorList>
    </citation>
    <scope>IDENTIFICATION</scope>
</reference>
<keyword evidence="8" id="KW-0862">Zinc</keyword>
<keyword evidence="9 11" id="KW-0040">ANK repeat</keyword>
<dbReference type="Gene3D" id="1.25.40.950">
    <property type="match status" value="1"/>
</dbReference>
<reference evidence="16 17" key="1">
    <citation type="submission" date="2018-05" db="EMBL/GenBank/DDBJ databases">
        <authorList>
            <person name="Datahose"/>
        </authorList>
    </citation>
    <scope>NUCLEOTIDE SEQUENCE</scope>
</reference>
<evidence type="ECO:0000313" key="17">
    <source>
        <dbReference type="Proteomes" id="UP000265100"/>
    </source>
</evidence>
<dbReference type="SUPFAM" id="SSF48403">
    <property type="entry name" value="Ankyrin repeat"/>
    <property type="match status" value="1"/>
</dbReference>
<dbReference type="PROSITE" id="PS50002">
    <property type="entry name" value="SH3"/>
    <property type="match status" value="1"/>
</dbReference>
<dbReference type="GO" id="GO:0005737">
    <property type="term" value="C:cytoplasm"/>
    <property type="evidence" value="ECO:0007669"/>
    <property type="project" value="UniProtKB-SubCell"/>
</dbReference>
<reference evidence="16" key="4">
    <citation type="submission" date="2025-09" db="UniProtKB">
        <authorList>
            <consortium name="Ensembl"/>
        </authorList>
    </citation>
    <scope>IDENTIFICATION</scope>
</reference>
<dbReference type="PRINTS" id="PR00405">
    <property type="entry name" value="REVINTRACTNG"/>
</dbReference>
<dbReference type="GO" id="GO:0008270">
    <property type="term" value="F:zinc ion binding"/>
    <property type="evidence" value="ECO:0007669"/>
    <property type="project" value="UniProtKB-KW"/>
</dbReference>
<evidence type="ECO:0000256" key="11">
    <source>
        <dbReference type="PROSITE-ProRule" id="PRU00023"/>
    </source>
</evidence>
<dbReference type="Gene3D" id="2.30.30.40">
    <property type="entry name" value="SH3 Domains"/>
    <property type="match status" value="1"/>
</dbReference>
<dbReference type="InterPro" id="IPR035836">
    <property type="entry name" value="ASAP1-like_SH3"/>
</dbReference>
<dbReference type="SMART" id="SM00326">
    <property type="entry name" value="SH3"/>
    <property type="match status" value="1"/>
</dbReference>
<evidence type="ECO:0008006" key="18">
    <source>
        <dbReference type="Google" id="ProtNLM"/>
    </source>
</evidence>
<dbReference type="PANTHER" id="PTHR45854:SF1">
    <property type="entry name" value="ARF-GAP WITH SH3 DOMAIN, ANK REPEAT AND PH DOMAIN-CONTAINING PROTEIN 3"/>
    <property type="match status" value="1"/>
</dbReference>
<evidence type="ECO:0000256" key="8">
    <source>
        <dbReference type="ARBA" id="ARBA00022833"/>
    </source>
</evidence>
<dbReference type="Pfam" id="PF00018">
    <property type="entry name" value="SH3_1"/>
    <property type="match status" value="1"/>
</dbReference>
<dbReference type="Ensembl" id="ENSACLT00000082503.1">
    <property type="protein sequence ID" value="ENSACLP00000061353.1"/>
    <property type="gene ID" value="ENSACLG00000015434.2"/>
</dbReference>
<keyword evidence="13" id="KW-0863">Zinc-finger</keyword>
<dbReference type="InterPro" id="IPR038508">
    <property type="entry name" value="ArfGAP_dom_sf"/>
</dbReference>
<dbReference type="GeneTree" id="ENSGT00940000165326"/>
<organism evidence="16 17">
    <name type="scientific">Astatotilapia calliptera</name>
    <name type="common">Eastern happy</name>
    <name type="synonym">Chromis callipterus</name>
    <dbReference type="NCBI Taxonomy" id="8154"/>
    <lineage>
        <taxon>Eukaryota</taxon>
        <taxon>Metazoa</taxon>
        <taxon>Chordata</taxon>
        <taxon>Craniata</taxon>
        <taxon>Vertebrata</taxon>
        <taxon>Euteleostomi</taxon>
        <taxon>Actinopterygii</taxon>
        <taxon>Neopterygii</taxon>
        <taxon>Teleostei</taxon>
        <taxon>Neoteleostei</taxon>
        <taxon>Acanthomorphata</taxon>
        <taxon>Ovalentaria</taxon>
        <taxon>Cichlomorphae</taxon>
        <taxon>Cichliformes</taxon>
        <taxon>Cichlidae</taxon>
        <taxon>African cichlids</taxon>
        <taxon>Pseudocrenilabrinae</taxon>
        <taxon>Haplochromini</taxon>
        <taxon>Astatotilapia</taxon>
    </lineage>
</organism>
<dbReference type="InterPro" id="IPR043593">
    <property type="entry name" value="ASAP"/>
</dbReference>
<dbReference type="InterPro" id="IPR036028">
    <property type="entry name" value="SH3-like_dom_sf"/>
</dbReference>
<keyword evidence="7" id="KW-0677">Repeat</keyword>
<keyword evidence="10" id="KW-0472">Membrane</keyword>
<gene>
    <name evidence="16" type="primary">ASAP3</name>
</gene>
<keyword evidence="4" id="KW-0343">GTPase activation</keyword>
<feature type="repeat" description="ANK" evidence="11">
    <location>
        <begin position="562"/>
        <end position="594"/>
    </location>
</feature>
<dbReference type="Pfam" id="PF01412">
    <property type="entry name" value="ArfGap"/>
    <property type="match status" value="1"/>
</dbReference>
<dbReference type="InterPro" id="IPR002110">
    <property type="entry name" value="Ankyrin_rpt"/>
</dbReference>
<dbReference type="PROSITE" id="PS50115">
    <property type="entry name" value="ARFGAP"/>
    <property type="match status" value="1"/>
</dbReference>
<reference evidence="17" key="2">
    <citation type="submission" date="2023-03" db="EMBL/GenBank/DDBJ databases">
        <authorList>
            <consortium name="Wellcome Sanger Institute Data Sharing"/>
        </authorList>
    </citation>
    <scope>NUCLEOTIDE SEQUENCE [LARGE SCALE GENOMIC DNA]</scope>
</reference>
<evidence type="ECO:0000256" key="6">
    <source>
        <dbReference type="ARBA" id="ARBA00022723"/>
    </source>
</evidence>
<evidence type="ECO:0000256" key="5">
    <source>
        <dbReference type="ARBA" id="ARBA00022490"/>
    </source>
</evidence>
<dbReference type="FunFam" id="1.25.40.950:FF:000001">
    <property type="entry name" value="Arf-GAP with SH3 domain, ANK repeat and PH domain-containing protein 1"/>
    <property type="match status" value="1"/>
</dbReference>
<dbReference type="InterPro" id="IPR004148">
    <property type="entry name" value="BAR_dom"/>
</dbReference>
<dbReference type="GO" id="GO:0005096">
    <property type="term" value="F:GTPase activator activity"/>
    <property type="evidence" value="ECO:0007669"/>
    <property type="project" value="UniProtKB-KW"/>
</dbReference>
<name>A0AAX7TVM1_ASTCA</name>
<evidence type="ECO:0000256" key="1">
    <source>
        <dbReference type="ARBA" id="ARBA00004370"/>
    </source>
</evidence>
<dbReference type="SUPFAM" id="SSF50044">
    <property type="entry name" value="SH3-domain"/>
    <property type="match status" value="1"/>
</dbReference>
<feature type="domain" description="Arf-GAP" evidence="15">
    <location>
        <begin position="367"/>
        <end position="488"/>
    </location>
</feature>
<dbReference type="FunFam" id="1.25.40.20:FF:000006">
    <property type="entry name" value="Arf-GAP with SH3 domain, ANK repeat and PH domain-containing protein 2"/>
    <property type="match status" value="1"/>
</dbReference>
<keyword evidence="17" id="KW-1185">Reference proteome</keyword>
<comment type="subcellular location">
    <subcellularLocation>
        <location evidence="2">Cytoplasm</location>
    </subcellularLocation>
    <subcellularLocation>
        <location evidence="1">Membrane</location>
    </subcellularLocation>
</comment>
<protein>
    <recommendedName>
        <fullName evidence="18">ArfGAP with SH3 domain, ankyrin repeat and PH domain 3</fullName>
    </recommendedName>
</protein>
<dbReference type="Gene3D" id="1.20.1270.60">
    <property type="entry name" value="Arfaptin homology (AH) domain/BAR domain"/>
    <property type="match status" value="1"/>
</dbReference>
<dbReference type="Pfam" id="PF12796">
    <property type="entry name" value="Ank_2"/>
    <property type="match status" value="1"/>
</dbReference>
<evidence type="ECO:0000256" key="9">
    <source>
        <dbReference type="ARBA" id="ARBA00023043"/>
    </source>
</evidence>
<dbReference type="PANTHER" id="PTHR45854">
    <property type="entry name" value="ASAP FAMILY MEMBER"/>
    <property type="match status" value="1"/>
</dbReference>
<evidence type="ECO:0000259" key="14">
    <source>
        <dbReference type="PROSITE" id="PS50002"/>
    </source>
</evidence>
<feature type="domain" description="SH3" evidence="14">
    <location>
        <begin position="686"/>
        <end position="748"/>
    </location>
</feature>
<dbReference type="InterPro" id="IPR001164">
    <property type="entry name" value="ArfGAP_dom"/>
</dbReference>
<dbReference type="SUPFAM" id="SSF57863">
    <property type="entry name" value="ArfGap/RecO-like zinc finger"/>
    <property type="match status" value="1"/>
</dbReference>
<dbReference type="InterPro" id="IPR037278">
    <property type="entry name" value="ARFGAP/RecO"/>
</dbReference>
<dbReference type="InterPro" id="IPR001452">
    <property type="entry name" value="SH3_domain"/>
</dbReference>
<dbReference type="SMART" id="SM00105">
    <property type="entry name" value="ArfGap"/>
    <property type="match status" value="1"/>
</dbReference>
<evidence type="ECO:0000256" key="7">
    <source>
        <dbReference type="ARBA" id="ARBA00022737"/>
    </source>
</evidence>
<dbReference type="Proteomes" id="UP000265100">
    <property type="component" value="Chromosome 19"/>
</dbReference>
<dbReference type="FunFam" id="2.30.30.40:FF:000012">
    <property type="entry name" value="Arf-GAP with SH3 domain, ANK repeat and PH domain-containing protein 2"/>
    <property type="match status" value="1"/>
</dbReference>
<dbReference type="CDD" id="cd11821">
    <property type="entry name" value="SH3_ASAP"/>
    <property type="match status" value="1"/>
</dbReference>
<dbReference type="FunFam" id="1.10.220.150:FF:000002">
    <property type="entry name" value="arf-GAP with SH3 domain, ANK repeat and PH domain-containing protein 1"/>
    <property type="match status" value="1"/>
</dbReference>
<dbReference type="AlphaFoldDB" id="A0AAX7TVM1"/>
<dbReference type="PROSITE" id="PS50088">
    <property type="entry name" value="ANK_REPEAT"/>
    <property type="match status" value="1"/>
</dbReference>
<keyword evidence="3 12" id="KW-0728">SH3 domain</keyword>
<evidence type="ECO:0000256" key="4">
    <source>
        <dbReference type="ARBA" id="ARBA00022468"/>
    </source>
</evidence>
<dbReference type="Pfam" id="PF16746">
    <property type="entry name" value="BAR_3"/>
    <property type="match status" value="1"/>
</dbReference>
<accession>A0AAX7TVM1</accession>
<dbReference type="InterPro" id="IPR027267">
    <property type="entry name" value="AH/BAR_dom_sf"/>
</dbReference>
<keyword evidence="5" id="KW-0963">Cytoplasm</keyword>
<keyword evidence="6" id="KW-0479">Metal-binding</keyword>
<sequence length="748" mass="84222">MPERISVSDFVILTNEDLSSPGTSTFQSKMSDCRSTVSAVEESLETDHIALQRMKKTIKAIHTSGISHVDSKEQYIELLENLGNSHLTQDNNEVSTGFLNLAVFTREVTSLFKNLVQNLNNIMAFPLENVLKSELRDSRLVSLDFITYVKLEKERREKNRQLGLIRTEGSDGAEDMERERRIFQLQMCEYLLKIQELKVRQGPDLLQSLIKYFQAQLRSVSQLASTFTDMLSFKGFCTAVGLFAKPVAVLEYLNRKNSGNGYSIHQPQGNKKYGTEKSGFLLKKSDGCVKALAGSLLVSHGVADSLWFKLQNELLQYMKFNNNVLNVYRLHFSWVSVLQNSKEEALNTALGGDQLHLQDSGLQELSKAIIAELRHMPGNEACADCGAPDPTWLSTNLGILTCIECSGIHRELGVHYSRIQSLTLDLLSTSELLLAVSIGNTRFNDIMEAGLPNDSVKPFPQSDMNARKEYIVAKYAERRYVLRREEANPSLLYEAVRSRDLALLLQLYAERADLAKPLTLPEGQGLKETALHLAVRLEEKSSLALVDFLCQNSNCLEKRTAEGNTALHYSVLYHKPESLKLLLKAKAALQTGETALDTARRLQHKQCVELLELAQSGTFNSQIHVEFMWETQSQEFYDSEDDLDERVNATHTNHKISQSVYEFAGGTLRSIAYRSICLFQVSNSRPHQKRVKALVDCRAVSSEQLAFFKDEIIVVTATNDPHWWTGHIEGDPSRSGAFPVNYVHKLTD</sequence>
<evidence type="ECO:0000313" key="16">
    <source>
        <dbReference type="Ensembl" id="ENSACLP00000061353.1"/>
    </source>
</evidence>